<dbReference type="SMART" id="SM00587">
    <property type="entry name" value="CHK"/>
    <property type="match status" value="1"/>
</dbReference>
<sequence>MVNCGRGNEEKVIYSSESLNEDSMGKILSNYCKTLLEVKEFDGLQCSSNDEKRVNDNFQSDILFISVTTKDGEVFHIVSKESLTYSSRFLSWLQTISRPFYKECIWYRIALPLLSQLWPIVKELSPKCYYGEVNTGLSLIRPISLKYFGLLGYSLVAKSEKSLILLENVCKRLGDGKFETINKMNIIDFDFALSAMRTMAHFHGIWRQFLYGGKTPREPNTSPQDFLNIFQPKLSSYGMKSFIGRITLMIINLLCNNVEGGVELAERYKRYSKSEEIINLHIQMFTNPSTEKSKLKTMIHGDYWTNNLLYRPSDKFTMMIDYQIMQIAHPARDFWYFIYSSTDRQWRELYLDQCKRTYYDIYCSYADTNQCLTYEQLSKELEDRRGIGIFIPFMTILITKYPEQIDKQHMILFGKDYDKVIKVIGQKEKEDDHPNIKKMRHLFIDAVQEAADLGLIK</sequence>
<protein>
    <submittedName>
        <fullName evidence="2">Putative LOC100203980 [Hydra vulgaris]</fullName>
    </submittedName>
</protein>
<proteinExistence type="predicted"/>
<dbReference type="InterPro" id="IPR004119">
    <property type="entry name" value="EcKL"/>
</dbReference>
<evidence type="ECO:0000259" key="1">
    <source>
        <dbReference type="SMART" id="SM00587"/>
    </source>
</evidence>
<dbReference type="OrthoDB" id="191037at2759"/>
<dbReference type="SUPFAM" id="SSF56112">
    <property type="entry name" value="Protein kinase-like (PK-like)"/>
    <property type="match status" value="1"/>
</dbReference>
<reference evidence="2" key="1">
    <citation type="submission" date="2014-05" db="EMBL/GenBank/DDBJ databases">
        <authorList>
            <person name="Chronopoulou M."/>
        </authorList>
    </citation>
    <scope>NUCLEOTIDE SEQUENCE</scope>
    <source>
        <tissue evidence="2">Whole organism</tissue>
    </source>
</reference>
<dbReference type="AlphaFoldDB" id="A0A0K2U8P9"/>
<dbReference type="EMBL" id="HACA01017064">
    <property type="protein sequence ID" value="CDW34425.1"/>
    <property type="molecule type" value="Transcribed_RNA"/>
</dbReference>
<name>A0A0K2U8P9_LEPSM</name>
<dbReference type="PANTHER" id="PTHR11012">
    <property type="entry name" value="PROTEIN KINASE-LIKE DOMAIN-CONTAINING"/>
    <property type="match status" value="1"/>
</dbReference>
<organism evidence="2">
    <name type="scientific">Lepeophtheirus salmonis</name>
    <name type="common">Salmon louse</name>
    <name type="synonym">Caligus salmonis</name>
    <dbReference type="NCBI Taxonomy" id="72036"/>
    <lineage>
        <taxon>Eukaryota</taxon>
        <taxon>Metazoa</taxon>
        <taxon>Ecdysozoa</taxon>
        <taxon>Arthropoda</taxon>
        <taxon>Crustacea</taxon>
        <taxon>Multicrustacea</taxon>
        <taxon>Hexanauplia</taxon>
        <taxon>Copepoda</taxon>
        <taxon>Siphonostomatoida</taxon>
        <taxon>Caligidae</taxon>
        <taxon>Lepeophtheirus</taxon>
    </lineage>
</organism>
<dbReference type="InterPro" id="IPR011009">
    <property type="entry name" value="Kinase-like_dom_sf"/>
</dbReference>
<dbReference type="Gene3D" id="3.90.1200.10">
    <property type="match status" value="1"/>
</dbReference>
<accession>A0A0K2U8P9</accession>
<dbReference type="PANTHER" id="PTHR11012:SF30">
    <property type="entry name" value="PROTEIN KINASE-LIKE DOMAIN-CONTAINING"/>
    <property type="match status" value="1"/>
</dbReference>
<feature type="domain" description="CHK kinase-like" evidence="1">
    <location>
        <begin position="164"/>
        <end position="368"/>
    </location>
</feature>
<evidence type="ECO:0000313" key="2">
    <source>
        <dbReference type="EMBL" id="CDW34425.1"/>
    </source>
</evidence>
<dbReference type="Pfam" id="PF02958">
    <property type="entry name" value="EcKL"/>
    <property type="match status" value="1"/>
</dbReference>
<dbReference type="InterPro" id="IPR015897">
    <property type="entry name" value="CHK_kinase-like"/>
</dbReference>